<gene>
    <name evidence="2" type="ORF">SAMN04488540_108106</name>
</gene>
<name>A0A1G8TW13_9GAMM</name>
<dbReference type="Proteomes" id="UP000199527">
    <property type="component" value="Unassembled WGS sequence"/>
</dbReference>
<organism evidence="2 3">
    <name type="scientific">Ferrimonas sediminum</name>
    <dbReference type="NCBI Taxonomy" id="718193"/>
    <lineage>
        <taxon>Bacteria</taxon>
        <taxon>Pseudomonadati</taxon>
        <taxon>Pseudomonadota</taxon>
        <taxon>Gammaproteobacteria</taxon>
        <taxon>Alteromonadales</taxon>
        <taxon>Ferrimonadaceae</taxon>
        <taxon>Ferrimonas</taxon>
    </lineage>
</organism>
<reference evidence="3" key="1">
    <citation type="submission" date="2016-10" db="EMBL/GenBank/DDBJ databases">
        <authorList>
            <person name="Varghese N."/>
            <person name="Submissions S."/>
        </authorList>
    </citation>
    <scope>NUCLEOTIDE SEQUENCE [LARGE SCALE GENOMIC DNA]</scope>
    <source>
        <strain evidence="3">DSM 23317</strain>
    </source>
</reference>
<sequence>MKAPFFMAVLLSAGVQAAISPQPLAEIKDVQFNSERVITAGLPTEAQFSQLKIAGVDLVINLIPDGNRSGHLDEASLAASAGLDYVNIEVDWKLPTQANLQHFFTVMDANTDKDVLVHCAANWRASAFYYLYLLHSGTPDSTELQQQVMTPWGDLNDSLSKYPQWQRLITEAKTGL</sequence>
<keyword evidence="3" id="KW-1185">Reference proteome</keyword>
<dbReference type="EMBL" id="FNEM01000008">
    <property type="protein sequence ID" value="SDJ45746.1"/>
    <property type="molecule type" value="Genomic_DNA"/>
</dbReference>
<evidence type="ECO:0000313" key="3">
    <source>
        <dbReference type="Proteomes" id="UP000199527"/>
    </source>
</evidence>
<dbReference type="InterPro" id="IPR029021">
    <property type="entry name" value="Prot-tyrosine_phosphatase-like"/>
</dbReference>
<protein>
    <submittedName>
        <fullName evidence="2">Predicted phosphohydrolase, protein tyrosine phosphatase (PTP) superfamily, DUF442 family</fullName>
    </submittedName>
</protein>
<feature type="signal peptide" evidence="1">
    <location>
        <begin position="1"/>
        <end position="17"/>
    </location>
</feature>
<dbReference type="SUPFAM" id="SSF52799">
    <property type="entry name" value="(Phosphotyrosine protein) phosphatases II"/>
    <property type="match status" value="1"/>
</dbReference>
<dbReference type="RefSeq" id="WP_090365342.1">
    <property type="nucleotide sequence ID" value="NZ_FNEM01000008.1"/>
</dbReference>
<dbReference type="GO" id="GO:0016787">
    <property type="term" value="F:hydrolase activity"/>
    <property type="evidence" value="ECO:0007669"/>
    <property type="project" value="UniProtKB-KW"/>
</dbReference>
<feature type="chain" id="PRO_5011484054" evidence="1">
    <location>
        <begin position="18"/>
        <end position="176"/>
    </location>
</feature>
<keyword evidence="1" id="KW-0732">Signal</keyword>
<keyword evidence="2" id="KW-0378">Hydrolase</keyword>
<evidence type="ECO:0000256" key="1">
    <source>
        <dbReference type="SAM" id="SignalP"/>
    </source>
</evidence>
<evidence type="ECO:0000313" key="2">
    <source>
        <dbReference type="EMBL" id="SDJ45746.1"/>
    </source>
</evidence>
<accession>A0A1G8TW13</accession>
<dbReference type="Gene3D" id="3.90.190.10">
    <property type="entry name" value="Protein tyrosine phosphatase superfamily"/>
    <property type="match status" value="1"/>
</dbReference>
<dbReference type="AlphaFoldDB" id="A0A1G8TW13"/>
<proteinExistence type="predicted"/>
<dbReference type="OrthoDB" id="7391097at2"/>
<dbReference type="CDD" id="cd14503">
    <property type="entry name" value="PTP-bact"/>
    <property type="match status" value="1"/>
</dbReference>